<proteinExistence type="predicted"/>
<dbReference type="RefSeq" id="XP_026611944.1">
    <property type="nucleotide sequence ID" value="XM_026759213.1"/>
</dbReference>
<dbReference type="AlphaFoldDB" id="A0A397GBP4"/>
<dbReference type="GeneID" id="38127568"/>
<dbReference type="EMBL" id="NKHU02000199">
    <property type="protein sequence ID" value="RHZ48381.1"/>
    <property type="molecule type" value="Genomic_DNA"/>
</dbReference>
<accession>A0A397GBP4</accession>
<evidence type="ECO:0000256" key="1">
    <source>
        <dbReference type="SAM" id="MobiDB-lite"/>
    </source>
</evidence>
<dbReference type="Proteomes" id="UP000215305">
    <property type="component" value="Unassembled WGS sequence"/>
</dbReference>
<keyword evidence="3" id="KW-1185">Reference proteome</keyword>
<name>A0A397GBP4_ASPTH</name>
<feature type="region of interest" description="Disordered" evidence="1">
    <location>
        <begin position="1"/>
        <end position="81"/>
    </location>
</feature>
<feature type="compositionally biased region" description="Basic and acidic residues" evidence="1">
    <location>
        <begin position="45"/>
        <end position="54"/>
    </location>
</feature>
<feature type="compositionally biased region" description="Basic and acidic residues" evidence="1">
    <location>
        <begin position="22"/>
        <end position="31"/>
    </location>
</feature>
<organism evidence="2 3">
    <name type="scientific">Aspergillus thermomutatus</name>
    <name type="common">Neosartorya pseudofischeri</name>
    <dbReference type="NCBI Taxonomy" id="41047"/>
    <lineage>
        <taxon>Eukaryota</taxon>
        <taxon>Fungi</taxon>
        <taxon>Dikarya</taxon>
        <taxon>Ascomycota</taxon>
        <taxon>Pezizomycotina</taxon>
        <taxon>Eurotiomycetes</taxon>
        <taxon>Eurotiomycetidae</taxon>
        <taxon>Eurotiales</taxon>
        <taxon>Aspergillaceae</taxon>
        <taxon>Aspergillus</taxon>
        <taxon>Aspergillus subgen. Fumigati</taxon>
    </lineage>
</organism>
<reference evidence="2" key="1">
    <citation type="submission" date="2018-08" db="EMBL/GenBank/DDBJ databases">
        <title>Draft genome sequence of azole-resistant Aspergillus thermomutatus (Neosartorya pseudofischeri) strain HMR AF 39, isolated from a human nasal aspirate.</title>
        <authorList>
            <person name="Parent-Michaud M."/>
            <person name="Dufresne P.J."/>
            <person name="Fournier E."/>
            <person name="Martineau C."/>
            <person name="Moreira S."/>
            <person name="Perkins V."/>
            <person name="De Repentigny L."/>
            <person name="Dufresne S.F."/>
        </authorList>
    </citation>
    <scope>NUCLEOTIDE SEQUENCE [LARGE SCALE GENOMIC DNA]</scope>
    <source>
        <strain evidence="2">HMR AF 39</strain>
    </source>
</reference>
<evidence type="ECO:0000313" key="2">
    <source>
        <dbReference type="EMBL" id="RHZ48381.1"/>
    </source>
</evidence>
<gene>
    <name evidence="2" type="ORF">CDV56_105594</name>
</gene>
<evidence type="ECO:0000313" key="3">
    <source>
        <dbReference type="Proteomes" id="UP000215305"/>
    </source>
</evidence>
<protein>
    <submittedName>
        <fullName evidence="2">Uncharacterized protein</fullName>
    </submittedName>
</protein>
<dbReference type="OrthoDB" id="4447675at2759"/>
<comment type="caution">
    <text evidence="2">The sequence shown here is derived from an EMBL/GenBank/DDBJ whole genome shotgun (WGS) entry which is preliminary data.</text>
</comment>
<dbReference type="VEuPathDB" id="FungiDB:CDV56_105594"/>
<sequence>MDLLQKHGHLKHDRAKSLAQKQEAEERRHQSQQEFNELLGNFGQSHHDHPDRRSSGAGNMARDIEEFKRRLSNGESLEQKE</sequence>
<feature type="compositionally biased region" description="Basic residues" evidence="1">
    <location>
        <begin position="1"/>
        <end position="14"/>
    </location>
</feature>